<protein>
    <submittedName>
        <fullName evidence="2">Uncharacterized protein</fullName>
    </submittedName>
</protein>
<comment type="caution">
    <text evidence="2">The sequence shown here is derived from an EMBL/GenBank/DDBJ whole genome shotgun (WGS) entry which is preliminary data.</text>
</comment>
<accession>A0A2G8IXM7</accession>
<dbReference type="EMBL" id="PEKP01000004">
    <property type="protein sequence ID" value="PIK28252.1"/>
    <property type="molecule type" value="Genomic_DNA"/>
</dbReference>
<keyword evidence="1" id="KW-1133">Transmembrane helix</keyword>
<organism evidence="2 3">
    <name type="scientific">Bacillus pumilus</name>
    <name type="common">Bacillus mesentericus</name>
    <dbReference type="NCBI Taxonomy" id="1408"/>
    <lineage>
        <taxon>Bacteria</taxon>
        <taxon>Bacillati</taxon>
        <taxon>Bacillota</taxon>
        <taxon>Bacilli</taxon>
        <taxon>Bacillales</taxon>
        <taxon>Bacillaceae</taxon>
        <taxon>Bacillus</taxon>
    </lineage>
</organism>
<sequence length="67" mass="7988">MNGVTILENLTKLGQIILIFCGYALYWRQVKTKIERKLSHYKRMLKFFVMFGLLSWGVSYWALVLWA</sequence>
<evidence type="ECO:0000313" key="3">
    <source>
        <dbReference type="Proteomes" id="UP000230768"/>
    </source>
</evidence>
<keyword evidence="1" id="KW-0812">Transmembrane</keyword>
<feature type="transmembrane region" description="Helical" evidence="1">
    <location>
        <begin position="47"/>
        <end position="66"/>
    </location>
</feature>
<dbReference type="Proteomes" id="UP000230768">
    <property type="component" value="Unassembled WGS sequence"/>
</dbReference>
<reference evidence="2 3" key="1">
    <citation type="submission" date="2017-11" db="EMBL/GenBank/DDBJ databases">
        <title>Draft genome sequence of Bacillus pumilus 51_5il from lake Gorkoye (Russia: Novosibirsk region).</title>
        <authorList>
            <person name="Shipova A.A."/>
            <person name="Rozanov A.S."/>
            <person name="Bryanskaya A.V."/>
            <person name="Peltek S.E."/>
        </authorList>
    </citation>
    <scope>NUCLEOTIDE SEQUENCE [LARGE SCALE GENOMIC DNA]</scope>
    <source>
        <strain evidence="2 3">51_5il</strain>
    </source>
</reference>
<keyword evidence="1" id="KW-0472">Membrane</keyword>
<gene>
    <name evidence="2" type="ORF">CTV99_02720</name>
</gene>
<evidence type="ECO:0000256" key="1">
    <source>
        <dbReference type="SAM" id="Phobius"/>
    </source>
</evidence>
<dbReference type="RefSeq" id="WP_099726169.1">
    <property type="nucleotide sequence ID" value="NZ_PEKP01000004.1"/>
</dbReference>
<proteinExistence type="predicted"/>
<dbReference type="AlphaFoldDB" id="A0A2G8IXM7"/>
<name>A0A2G8IXM7_BACPU</name>
<feature type="transmembrane region" description="Helical" evidence="1">
    <location>
        <begin position="6"/>
        <end position="26"/>
    </location>
</feature>
<evidence type="ECO:0000313" key="2">
    <source>
        <dbReference type="EMBL" id="PIK28252.1"/>
    </source>
</evidence>